<name>A0A239DXM6_9FIRM</name>
<protein>
    <submittedName>
        <fullName evidence="4">Transcriptional regulator, TetR family</fullName>
    </submittedName>
</protein>
<dbReference type="PANTHER" id="PTHR43479">
    <property type="entry name" value="ACREF/ENVCD OPERON REPRESSOR-RELATED"/>
    <property type="match status" value="1"/>
</dbReference>
<dbReference type="InterPro" id="IPR009057">
    <property type="entry name" value="Homeodomain-like_sf"/>
</dbReference>
<accession>A0A239DXM6</accession>
<evidence type="ECO:0000256" key="2">
    <source>
        <dbReference type="PROSITE-ProRule" id="PRU00335"/>
    </source>
</evidence>
<feature type="DNA-binding region" description="H-T-H motif" evidence="2">
    <location>
        <begin position="34"/>
        <end position="53"/>
    </location>
</feature>
<feature type="domain" description="HTH tetR-type" evidence="3">
    <location>
        <begin position="11"/>
        <end position="71"/>
    </location>
</feature>
<dbReference type="SUPFAM" id="SSF46689">
    <property type="entry name" value="Homeodomain-like"/>
    <property type="match status" value="1"/>
</dbReference>
<proteinExistence type="predicted"/>
<gene>
    <name evidence="4" type="ORF">SAMN05446037_1008158</name>
</gene>
<dbReference type="PRINTS" id="PR00455">
    <property type="entry name" value="HTHTETR"/>
</dbReference>
<evidence type="ECO:0000256" key="1">
    <source>
        <dbReference type="ARBA" id="ARBA00023125"/>
    </source>
</evidence>
<evidence type="ECO:0000259" key="3">
    <source>
        <dbReference type="PROSITE" id="PS50977"/>
    </source>
</evidence>
<evidence type="ECO:0000313" key="5">
    <source>
        <dbReference type="Proteomes" id="UP000198304"/>
    </source>
</evidence>
<organism evidence="4 5">
    <name type="scientific">Anaerovirgula multivorans</name>
    <dbReference type="NCBI Taxonomy" id="312168"/>
    <lineage>
        <taxon>Bacteria</taxon>
        <taxon>Bacillati</taxon>
        <taxon>Bacillota</taxon>
        <taxon>Clostridia</taxon>
        <taxon>Peptostreptococcales</taxon>
        <taxon>Natronincolaceae</taxon>
        <taxon>Anaerovirgula</taxon>
    </lineage>
</organism>
<dbReference type="PROSITE" id="PS50977">
    <property type="entry name" value="HTH_TETR_2"/>
    <property type="match status" value="1"/>
</dbReference>
<dbReference type="AlphaFoldDB" id="A0A239DXM6"/>
<dbReference type="Pfam" id="PF00440">
    <property type="entry name" value="TetR_N"/>
    <property type="match status" value="1"/>
</dbReference>
<dbReference type="InterPro" id="IPR050624">
    <property type="entry name" value="HTH-type_Tx_Regulator"/>
</dbReference>
<dbReference type="Proteomes" id="UP000198304">
    <property type="component" value="Unassembled WGS sequence"/>
</dbReference>
<keyword evidence="1 2" id="KW-0238">DNA-binding</keyword>
<dbReference type="RefSeq" id="WP_176431313.1">
    <property type="nucleotide sequence ID" value="NZ_FZOJ01000008.1"/>
</dbReference>
<dbReference type="EMBL" id="FZOJ01000008">
    <property type="protein sequence ID" value="SNS36394.1"/>
    <property type="molecule type" value="Genomic_DNA"/>
</dbReference>
<reference evidence="4 5" key="1">
    <citation type="submission" date="2017-06" db="EMBL/GenBank/DDBJ databases">
        <authorList>
            <person name="Kim H.J."/>
            <person name="Triplett B.A."/>
        </authorList>
    </citation>
    <scope>NUCLEOTIDE SEQUENCE [LARGE SCALE GENOMIC DNA]</scope>
    <source>
        <strain evidence="4 5">SCA</strain>
    </source>
</reference>
<dbReference type="InterPro" id="IPR001647">
    <property type="entry name" value="HTH_TetR"/>
</dbReference>
<dbReference type="Gene3D" id="1.10.357.10">
    <property type="entry name" value="Tetracycline Repressor, domain 2"/>
    <property type="match status" value="1"/>
</dbReference>
<sequence length="204" mass="24186">MAKHFSEEDKQVIKKKLLDESKKMFEKQGIKKTSVDQIVEKAGIAKGTFYNFYSSKESLVFDLLMNIELEIHREGMNHLNKLAIAHKFPKAMEIYILKLFRYLENEPLLFILNDSRQIQEIWMKISLKEQQRSIYQDQRKIKDYINLANQMGYKLKSSTNVFEATLRSFFFIYINQNMIGVECYESLELIVKSTLQNLFDTNEI</sequence>
<keyword evidence="5" id="KW-1185">Reference proteome</keyword>
<dbReference type="GO" id="GO:0003677">
    <property type="term" value="F:DNA binding"/>
    <property type="evidence" value="ECO:0007669"/>
    <property type="project" value="UniProtKB-UniRule"/>
</dbReference>
<dbReference type="PANTHER" id="PTHR43479:SF11">
    <property type="entry name" value="ACREF_ENVCD OPERON REPRESSOR-RELATED"/>
    <property type="match status" value="1"/>
</dbReference>
<evidence type="ECO:0000313" key="4">
    <source>
        <dbReference type="EMBL" id="SNS36394.1"/>
    </source>
</evidence>